<evidence type="ECO:0000313" key="1">
    <source>
        <dbReference type="EMBL" id="KAF6074960.1"/>
    </source>
</evidence>
<accession>A0A833YKN4</accession>
<reference evidence="1 2" key="1">
    <citation type="journal article" date="2020" name="Nature">
        <title>Six reference-quality genomes reveal evolution of bat adaptations.</title>
        <authorList>
            <person name="Jebb D."/>
            <person name="Huang Z."/>
            <person name="Pippel M."/>
            <person name="Hughes G.M."/>
            <person name="Lavrichenko K."/>
            <person name="Devanna P."/>
            <person name="Winkler S."/>
            <person name="Jermiin L.S."/>
            <person name="Skirmuntt E.C."/>
            <person name="Katzourakis A."/>
            <person name="Burkitt-Gray L."/>
            <person name="Ray D.A."/>
            <person name="Sullivan K.A.M."/>
            <person name="Roscito J.G."/>
            <person name="Kirilenko B.M."/>
            <person name="Davalos L.M."/>
            <person name="Corthals A.P."/>
            <person name="Power M.L."/>
            <person name="Jones G."/>
            <person name="Ransome R.D."/>
            <person name="Dechmann D.K.N."/>
            <person name="Locatelli A.G."/>
            <person name="Puechmaille S.J."/>
            <person name="Fedrigo O."/>
            <person name="Jarvis E.D."/>
            <person name="Hiller M."/>
            <person name="Vernes S.C."/>
            <person name="Myers E.W."/>
            <person name="Teeling E.C."/>
        </authorList>
    </citation>
    <scope>NUCLEOTIDE SEQUENCE [LARGE SCALE GENOMIC DNA]</scope>
    <source>
        <strain evidence="1">Bat1K_MPI-CBG_1</strain>
    </source>
</reference>
<dbReference type="EMBL" id="JABVXQ010000015">
    <property type="protein sequence ID" value="KAF6074960.1"/>
    <property type="molecule type" value="Genomic_DNA"/>
</dbReference>
<name>A0A833YKN4_9CHIR</name>
<protein>
    <submittedName>
        <fullName evidence="1">Uncharacterized protein</fullName>
    </submittedName>
</protein>
<dbReference type="Proteomes" id="UP000664940">
    <property type="component" value="Unassembled WGS sequence"/>
</dbReference>
<gene>
    <name evidence="1" type="ORF">HJG60_009370</name>
</gene>
<sequence length="152" mass="17234">MKEEHRYGRDPRNPNSIITGAERRWLSAKETAFKRFLSSPASSSECSLFLSSSVGMASVSAGHRTAPDTVTPASVGPWPKSWGAPWTNRLFYKPGRWEGWSIFDNQTFQCNVFLRGHSPHSCYREKHQVCSFLFSYNKRALLTNITMAKNTV</sequence>
<dbReference type="AlphaFoldDB" id="A0A833YKN4"/>
<evidence type="ECO:0000313" key="2">
    <source>
        <dbReference type="Proteomes" id="UP000664940"/>
    </source>
</evidence>
<proteinExistence type="predicted"/>
<organism evidence="1 2">
    <name type="scientific">Phyllostomus discolor</name>
    <name type="common">pale spear-nosed bat</name>
    <dbReference type="NCBI Taxonomy" id="89673"/>
    <lineage>
        <taxon>Eukaryota</taxon>
        <taxon>Metazoa</taxon>
        <taxon>Chordata</taxon>
        <taxon>Craniata</taxon>
        <taxon>Vertebrata</taxon>
        <taxon>Euteleostomi</taxon>
        <taxon>Mammalia</taxon>
        <taxon>Eutheria</taxon>
        <taxon>Laurasiatheria</taxon>
        <taxon>Chiroptera</taxon>
        <taxon>Yangochiroptera</taxon>
        <taxon>Phyllostomidae</taxon>
        <taxon>Phyllostominae</taxon>
        <taxon>Phyllostomus</taxon>
    </lineage>
</organism>
<comment type="caution">
    <text evidence="1">The sequence shown here is derived from an EMBL/GenBank/DDBJ whole genome shotgun (WGS) entry which is preliminary data.</text>
</comment>